<reference evidence="1 2" key="1">
    <citation type="submission" date="2016-10" db="EMBL/GenBank/DDBJ databases">
        <authorList>
            <person name="de Groot N.N."/>
        </authorList>
    </citation>
    <scope>NUCLEOTIDE SEQUENCE [LARGE SCALE GENOMIC DNA]</scope>
    <source>
        <strain evidence="1 2">D15d</strain>
    </source>
</reference>
<evidence type="ECO:0000313" key="2">
    <source>
        <dbReference type="Proteomes" id="UP000236726"/>
    </source>
</evidence>
<keyword evidence="2" id="KW-1185">Reference proteome</keyword>
<dbReference type="AlphaFoldDB" id="A0A1H5VVT4"/>
<name>A0A1H5VVT4_9FIRM</name>
<proteinExistence type="predicted"/>
<evidence type="ECO:0000313" key="1">
    <source>
        <dbReference type="EMBL" id="SEF90971.1"/>
    </source>
</evidence>
<gene>
    <name evidence="1" type="ORF">SAMN05216537_112110</name>
</gene>
<protein>
    <submittedName>
        <fullName evidence="1">Uncharacterized protein</fullName>
    </submittedName>
</protein>
<accession>A0A1H5VVT4</accession>
<sequence length="100" mass="11653">MKNPFELINIKLPYPLCIVEDRYGGAYSSARFLAFNMNPYSVQELPINASDIDCENFWNGKDKNYDINDYIIGKGETPEEAVWNLILLLQNQDENFEKIR</sequence>
<dbReference type="EMBL" id="FNUL01000012">
    <property type="protein sequence ID" value="SEF90971.1"/>
    <property type="molecule type" value="Genomic_DNA"/>
</dbReference>
<organism evidence="1 2">
    <name type="scientific">Lachnospira multipara</name>
    <dbReference type="NCBI Taxonomy" id="28051"/>
    <lineage>
        <taxon>Bacteria</taxon>
        <taxon>Bacillati</taxon>
        <taxon>Bacillota</taxon>
        <taxon>Clostridia</taxon>
        <taxon>Lachnospirales</taxon>
        <taxon>Lachnospiraceae</taxon>
        <taxon>Lachnospira</taxon>
    </lineage>
</organism>
<dbReference type="RefSeq" id="WP_103953157.1">
    <property type="nucleotide sequence ID" value="NZ_FNUL01000012.1"/>
</dbReference>
<dbReference type="Proteomes" id="UP000236726">
    <property type="component" value="Unassembled WGS sequence"/>
</dbReference>